<organism evidence="2 3">
    <name type="scientific">Halomonas llamarensis</name>
    <dbReference type="NCBI Taxonomy" id="2945104"/>
    <lineage>
        <taxon>Bacteria</taxon>
        <taxon>Pseudomonadati</taxon>
        <taxon>Pseudomonadota</taxon>
        <taxon>Gammaproteobacteria</taxon>
        <taxon>Oceanospirillales</taxon>
        <taxon>Halomonadaceae</taxon>
        <taxon>Halomonas</taxon>
    </lineage>
</organism>
<dbReference type="SUPFAM" id="SSF81301">
    <property type="entry name" value="Nucleotidyltransferase"/>
    <property type="match status" value="1"/>
</dbReference>
<comment type="caution">
    <text evidence="2">The sequence shown here is derived from an EMBL/GenBank/DDBJ whole genome shotgun (WGS) entry which is preliminary data.</text>
</comment>
<keyword evidence="3" id="KW-1185">Reference proteome</keyword>
<sequence>MRLQNTDIHVIKRAVKDIFGPEAYVTLFGSRVDDTAKGGDIDLMVTVPHPVEKPAWGVAKVQTALILKLGERKIDIVLSAPNLQKTAIHRVAQEQGVPL</sequence>
<dbReference type="RefSeq" id="WP_250079196.1">
    <property type="nucleotide sequence ID" value="NZ_JAMJPJ010000001.1"/>
</dbReference>
<evidence type="ECO:0000259" key="1">
    <source>
        <dbReference type="Pfam" id="PF01909"/>
    </source>
</evidence>
<dbReference type="InterPro" id="IPR002934">
    <property type="entry name" value="Polymerase_NTP_transf_dom"/>
</dbReference>
<evidence type="ECO:0000313" key="3">
    <source>
        <dbReference type="Proteomes" id="UP001165308"/>
    </source>
</evidence>
<protein>
    <submittedName>
        <fullName evidence="2">Nucleotidyltransferase domain-containing protein</fullName>
    </submittedName>
</protein>
<gene>
    <name evidence="2" type="ORF">M8006_01165</name>
</gene>
<dbReference type="Gene3D" id="3.30.460.10">
    <property type="entry name" value="Beta Polymerase, domain 2"/>
    <property type="match status" value="1"/>
</dbReference>
<dbReference type="InterPro" id="IPR043519">
    <property type="entry name" value="NT_sf"/>
</dbReference>
<feature type="domain" description="Polymerase nucleotidyl transferase" evidence="1">
    <location>
        <begin position="11"/>
        <end position="61"/>
    </location>
</feature>
<proteinExistence type="predicted"/>
<dbReference type="EMBL" id="JAMJPJ010000001">
    <property type="protein sequence ID" value="MCL7928598.1"/>
    <property type="molecule type" value="Genomic_DNA"/>
</dbReference>
<dbReference type="Pfam" id="PF01909">
    <property type="entry name" value="NTP_transf_2"/>
    <property type="match status" value="1"/>
</dbReference>
<name>A0ABT0SLC0_9GAMM</name>
<accession>A0ABT0SLC0</accession>
<dbReference type="Proteomes" id="UP001165308">
    <property type="component" value="Unassembled WGS sequence"/>
</dbReference>
<reference evidence="2" key="1">
    <citation type="submission" date="2022-05" db="EMBL/GenBank/DDBJ databases">
        <title>Halomonas geminus sp. nov. and Halomonas llamarensis sp. nov. isolated from high-altitude salars of the Atacama Desert.</title>
        <authorList>
            <person name="Hintersatz C."/>
            <person name="Rojas L.A."/>
            <person name="Wei T.-S."/>
            <person name="Kutschke S."/>
            <person name="Lehmann F."/>
            <person name="Jain R."/>
            <person name="Pollmann K."/>
        </authorList>
    </citation>
    <scope>NUCLEOTIDE SEQUENCE</scope>
    <source>
        <strain evidence="2">ATCHA</strain>
    </source>
</reference>
<evidence type="ECO:0000313" key="2">
    <source>
        <dbReference type="EMBL" id="MCL7928598.1"/>
    </source>
</evidence>